<accession>A0ACB8FLB3</accession>
<organism evidence="1 2">
    <name type="scientific">Sphaerodactylus townsendi</name>
    <dbReference type="NCBI Taxonomy" id="933632"/>
    <lineage>
        <taxon>Eukaryota</taxon>
        <taxon>Metazoa</taxon>
        <taxon>Chordata</taxon>
        <taxon>Craniata</taxon>
        <taxon>Vertebrata</taxon>
        <taxon>Euteleostomi</taxon>
        <taxon>Lepidosauria</taxon>
        <taxon>Squamata</taxon>
        <taxon>Bifurcata</taxon>
        <taxon>Gekkota</taxon>
        <taxon>Sphaerodactylidae</taxon>
        <taxon>Sphaerodactylus</taxon>
    </lineage>
</organism>
<sequence length="102" mass="10783">MSFLIFCTRLRATEEKLGAVLCSAVSESSAFGEGLGGEVIFCFTGGAVCSGASLPQGTPNAFAATSEANERKRRHSRHPNARVKETSLVAKQVASESLKESF</sequence>
<protein>
    <submittedName>
        <fullName evidence="1">Uncharacterized protein</fullName>
    </submittedName>
</protein>
<reference evidence="1" key="1">
    <citation type="submission" date="2021-08" db="EMBL/GenBank/DDBJ databases">
        <title>The first chromosome-level gecko genome reveals the dynamic sex chromosomes of Neotropical dwarf geckos (Sphaerodactylidae: Sphaerodactylus).</title>
        <authorList>
            <person name="Pinto B.J."/>
            <person name="Keating S.E."/>
            <person name="Gamble T."/>
        </authorList>
    </citation>
    <scope>NUCLEOTIDE SEQUENCE</scope>
    <source>
        <strain evidence="1">TG3544</strain>
    </source>
</reference>
<evidence type="ECO:0000313" key="2">
    <source>
        <dbReference type="Proteomes" id="UP000827872"/>
    </source>
</evidence>
<name>A0ACB8FLB3_9SAUR</name>
<dbReference type="EMBL" id="CM037617">
    <property type="protein sequence ID" value="KAH8006168.1"/>
    <property type="molecule type" value="Genomic_DNA"/>
</dbReference>
<proteinExistence type="predicted"/>
<gene>
    <name evidence="1" type="ORF">K3G42_032128</name>
</gene>
<evidence type="ECO:0000313" key="1">
    <source>
        <dbReference type="EMBL" id="KAH8006168.1"/>
    </source>
</evidence>
<comment type="caution">
    <text evidence="1">The sequence shown here is derived from an EMBL/GenBank/DDBJ whole genome shotgun (WGS) entry which is preliminary data.</text>
</comment>
<keyword evidence="2" id="KW-1185">Reference proteome</keyword>
<dbReference type="Proteomes" id="UP000827872">
    <property type="component" value="Linkage Group LG04"/>
</dbReference>